<dbReference type="Gene3D" id="1.10.3720.10">
    <property type="entry name" value="MetI-like"/>
    <property type="match status" value="1"/>
</dbReference>
<dbReference type="Pfam" id="PF00528">
    <property type="entry name" value="BPD_transp_1"/>
    <property type="match status" value="1"/>
</dbReference>
<accession>A0A7X0VWS9</accession>
<evidence type="ECO:0000256" key="4">
    <source>
        <dbReference type="ARBA" id="ARBA00022692"/>
    </source>
</evidence>
<dbReference type="GO" id="GO:0005886">
    <property type="term" value="C:plasma membrane"/>
    <property type="evidence" value="ECO:0007669"/>
    <property type="project" value="UniProtKB-SubCell"/>
</dbReference>
<dbReference type="CDD" id="cd06261">
    <property type="entry name" value="TM_PBP2"/>
    <property type="match status" value="1"/>
</dbReference>
<name>A0A7X0VWS9_9BACL</name>
<evidence type="ECO:0000256" key="1">
    <source>
        <dbReference type="ARBA" id="ARBA00004651"/>
    </source>
</evidence>
<comment type="similarity">
    <text evidence="7">Belongs to the binding-protein-dependent transport system permease family.</text>
</comment>
<keyword evidence="3" id="KW-1003">Cell membrane</keyword>
<evidence type="ECO:0000256" key="3">
    <source>
        <dbReference type="ARBA" id="ARBA00022475"/>
    </source>
</evidence>
<gene>
    <name evidence="9" type="ORF">H7C18_17555</name>
</gene>
<keyword evidence="10" id="KW-1185">Reference proteome</keyword>
<dbReference type="EMBL" id="JACJVO010000021">
    <property type="protein sequence ID" value="MBB6732727.1"/>
    <property type="molecule type" value="Genomic_DNA"/>
</dbReference>
<comment type="subcellular location">
    <subcellularLocation>
        <location evidence="1 7">Cell membrane</location>
        <topology evidence="1 7">Multi-pass membrane protein</topology>
    </subcellularLocation>
</comment>
<evidence type="ECO:0000256" key="2">
    <source>
        <dbReference type="ARBA" id="ARBA00022448"/>
    </source>
</evidence>
<dbReference type="SUPFAM" id="SSF161098">
    <property type="entry name" value="MetI-like"/>
    <property type="match status" value="1"/>
</dbReference>
<evidence type="ECO:0000313" key="9">
    <source>
        <dbReference type="EMBL" id="MBB6732727.1"/>
    </source>
</evidence>
<evidence type="ECO:0000313" key="10">
    <source>
        <dbReference type="Proteomes" id="UP000564644"/>
    </source>
</evidence>
<feature type="transmembrane region" description="Helical" evidence="7">
    <location>
        <begin position="62"/>
        <end position="89"/>
    </location>
</feature>
<dbReference type="AlphaFoldDB" id="A0A7X0VWS9"/>
<evidence type="ECO:0000256" key="7">
    <source>
        <dbReference type="RuleBase" id="RU363032"/>
    </source>
</evidence>
<feature type="transmembrane region" description="Helical" evidence="7">
    <location>
        <begin position="137"/>
        <end position="156"/>
    </location>
</feature>
<keyword evidence="2 7" id="KW-0813">Transport</keyword>
<dbReference type="GO" id="GO:0055085">
    <property type="term" value="P:transmembrane transport"/>
    <property type="evidence" value="ECO:0007669"/>
    <property type="project" value="InterPro"/>
</dbReference>
<reference evidence="9 10" key="1">
    <citation type="submission" date="2020-08" db="EMBL/GenBank/DDBJ databases">
        <title>Cohnella phylogeny.</title>
        <authorList>
            <person name="Dunlap C."/>
        </authorList>
    </citation>
    <scope>NUCLEOTIDE SEQUENCE [LARGE SCALE GENOMIC DNA]</scope>
    <source>
        <strain evidence="9 10">CBP 2801</strain>
    </source>
</reference>
<keyword evidence="5 7" id="KW-1133">Transmembrane helix</keyword>
<dbReference type="Proteomes" id="UP000564644">
    <property type="component" value="Unassembled WGS sequence"/>
</dbReference>
<dbReference type="InterPro" id="IPR000515">
    <property type="entry name" value="MetI-like"/>
</dbReference>
<sequence>MLGKALTYLLLLACSAVFMLPFLFMLTTALKSSAAVLTIPPKIFPSVYHWENFGDAMRMMRFWKLLGNTMTITGLTIAGTLLSCTLVAFGFARFDFKGRSFWFLVLISTMLIPGQITMIPLYLLMKWLGWIDTIKPLTVPAFFGTAFYIFLLRQFFMTVPRELDEAAIIDGCGPMRLLLKIMLPLIRPALATVTIFTFMHTWNDFLGPLIYLQSDNMRTLSLGLYSFQGEYVSQWHYLMAASILLMLPCLLVFFFFQRYFIEGTTVTGIKG</sequence>
<dbReference type="PANTHER" id="PTHR43744:SF12">
    <property type="entry name" value="ABC TRANSPORTER PERMEASE PROTEIN MG189-RELATED"/>
    <property type="match status" value="1"/>
</dbReference>
<keyword evidence="6 7" id="KW-0472">Membrane</keyword>
<evidence type="ECO:0000256" key="5">
    <source>
        <dbReference type="ARBA" id="ARBA00022989"/>
    </source>
</evidence>
<protein>
    <submittedName>
        <fullName evidence="9">Carbohydrate ABC transporter permease</fullName>
    </submittedName>
</protein>
<proteinExistence type="inferred from homology"/>
<organism evidence="9 10">
    <name type="scientific">Cohnella zeiphila</name>
    <dbReference type="NCBI Taxonomy" id="2761120"/>
    <lineage>
        <taxon>Bacteria</taxon>
        <taxon>Bacillati</taxon>
        <taxon>Bacillota</taxon>
        <taxon>Bacilli</taxon>
        <taxon>Bacillales</taxon>
        <taxon>Paenibacillaceae</taxon>
        <taxon>Cohnella</taxon>
    </lineage>
</organism>
<dbReference type="InterPro" id="IPR035906">
    <property type="entry name" value="MetI-like_sf"/>
</dbReference>
<keyword evidence="4 7" id="KW-0812">Transmembrane</keyword>
<evidence type="ECO:0000259" key="8">
    <source>
        <dbReference type="PROSITE" id="PS50928"/>
    </source>
</evidence>
<feature type="domain" description="ABC transmembrane type-1" evidence="8">
    <location>
        <begin position="66"/>
        <end position="256"/>
    </location>
</feature>
<evidence type="ECO:0000256" key="6">
    <source>
        <dbReference type="ARBA" id="ARBA00023136"/>
    </source>
</evidence>
<feature type="transmembrane region" description="Helical" evidence="7">
    <location>
        <begin position="235"/>
        <end position="256"/>
    </location>
</feature>
<comment type="caution">
    <text evidence="9">The sequence shown here is derived from an EMBL/GenBank/DDBJ whole genome shotgun (WGS) entry which is preliminary data.</text>
</comment>
<feature type="transmembrane region" description="Helical" evidence="7">
    <location>
        <begin position="177"/>
        <end position="199"/>
    </location>
</feature>
<feature type="transmembrane region" description="Helical" evidence="7">
    <location>
        <begin position="101"/>
        <end position="125"/>
    </location>
</feature>
<dbReference type="PANTHER" id="PTHR43744">
    <property type="entry name" value="ABC TRANSPORTER PERMEASE PROTEIN MG189-RELATED-RELATED"/>
    <property type="match status" value="1"/>
</dbReference>
<dbReference type="PROSITE" id="PS50928">
    <property type="entry name" value="ABC_TM1"/>
    <property type="match status" value="1"/>
</dbReference>